<evidence type="ECO:0000313" key="1">
    <source>
        <dbReference type="EMBL" id="GIX71881.1"/>
    </source>
</evidence>
<dbReference type="AlphaFoldDB" id="A0AAV4MHK8"/>
<organism evidence="1 2">
    <name type="scientific">Caerostris darwini</name>
    <dbReference type="NCBI Taxonomy" id="1538125"/>
    <lineage>
        <taxon>Eukaryota</taxon>
        <taxon>Metazoa</taxon>
        <taxon>Ecdysozoa</taxon>
        <taxon>Arthropoda</taxon>
        <taxon>Chelicerata</taxon>
        <taxon>Arachnida</taxon>
        <taxon>Araneae</taxon>
        <taxon>Araneomorphae</taxon>
        <taxon>Entelegynae</taxon>
        <taxon>Araneoidea</taxon>
        <taxon>Araneidae</taxon>
        <taxon>Caerostris</taxon>
    </lineage>
</organism>
<name>A0AAV4MHK8_9ARAC</name>
<keyword evidence="2" id="KW-1185">Reference proteome</keyword>
<gene>
    <name evidence="1" type="ORF">CDAR_439071</name>
</gene>
<protein>
    <recommendedName>
        <fullName evidence="3">Ycf15</fullName>
    </recommendedName>
</protein>
<evidence type="ECO:0000313" key="2">
    <source>
        <dbReference type="Proteomes" id="UP001054837"/>
    </source>
</evidence>
<proteinExistence type="predicted"/>
<accession>A0AAV4MHK8</accession>
<dbReference type="EMBL" id="BPLQ01000489">
    <property type="protein sequence ID" value="GIX71881.1"/>
    <property type="molecule type" value="Genomic_DNA"/>
</dbReference>
<sequence length="89" mass="10394">MKILLPNEKVVLCQGKLSIDMFLWIPEDEWKILNPDVLSEALKQDNQSHIALFFGVYHSAISRLWKQFITRQIVVQRSFGMSSKGYDPR</sequence>
<reference evidence="1 2" key="1">
    <citation type="submission" date="2021-06" db="EMBL/GenBank/DDBJ databases">
        <title>Caerostris darwini draft genome.</title>
        <authorList>
            <person name="Kono N."/>
            <person name="Arakawa K."/>
        </authorList>
    </citation>
    <scope>NUCLEOTIDE SEQUENCE [LARGE SCALE GENOMIC DNA]</scope>
</reference>
<comment type="caution">
    <text evidence="1">The sequence shown here is derived from an EMBL/GenBank/DDBJ whole genome shotgun (WGS) entry which is preliminary data.</text>
</comment>
<dbReference type="Proteomes" id="UP001054837">
    <property type="component" value="Unassembled WGS sequence"/>
</dbReference>
<evidence type="ECO:0008006" key="3">
    <source>
        <dbReference type="Google" id="ProtNLM"/>
    </source>
</evidence>